<dbReference type="AlphaFoldDB" id="A0A4Z2G7B0"/>
<protein>
    <submittedName>
        <fullName evidence="1">Uncharacterized protein</fullName>
    </submittedName>
</protein>
<evidence type="ECO:0000313" key="2">
    <source>
        <dbReference type="Proteomes" id="UP000314294"/>
    </source>
</evidence>
<reference evidence="1 2" key="1">
    <citation type="submission" date="2019-03" db="EMBL/GenBank/DDBJ databases">
        <title>First draft genome of Liparis tanakae, snailfish: a comprehensive survey of snailfish specific genes.</title>
        <authorList>
            <person name="Kim W."/>
            <person name="Song I."/>
            <person name="Jeong J.-H."/>
            <person name="Kim D."/>
            <person name="Kim S."/>
            <person name="Ryu S."/>
            <person name="Song J.Y."/>
            <person name="Lee S.K."/>
        </authorList>
    </citation>
    <scope>NUCLEOTIDE SEQUENCE [LARGE SCALE GENOMIC DNA]</scope>
    <source>
        <tissue evidence="1">Muscle</tissue>
    </source>
</reference>
<comment type="caution">
    <text evidence="1">The sequence shown here is derived from an EMBL/GenBank/DDBJ whole genome shotgun (WGS) entry which is preliminary data.</text>
</comment>
<sequence>MDTLLSSGADEIIFNVTRGGFPQRALFSGYTGRYTMHKEGGDLVPQTVIRTHRHQLGDLCSPNEASRSEGSQGSLQVKPDLGLSTVDWSLVDLGLVHGELVSGVSGSVYGGLVSAGSGSSPRWTGLCWSLS</sequence>
<dbReference type="EMBL" id="SRLO01000681">
    <property type="protein sequence ID" value="TNN48803.1"/>
    <property type="molecule type" value="Genomic_DNA"/>
</dbReference>
<proteinExistence type="predicted"/>
<evidence type="ECO:0000313" key="1">
    <source>
        <dbReference type="EMBL" id="TNN48803.1"/>
    </source>
</evidence>
<name>A0A4Z2G7B0_9TELE</name>
<keyword evidence="2" id="KW-1185">Reference proteome</keyword>
<gene>
    <name evidence="1" type="ORF">EYF80_040978</name>
</gene>
<accession>A0A4Z2G7B0</accession>
<organism evidence="1 2">
    <name type="scientific">Liparis tanakae</name>
    <name type="common">Tanaka's snailfish</name>
    <dbReference type="NCBI Taxonomy" id="230148"/>
    <lineage>
        <taxon>Eukaryota</taxon>
        <taxon>Metazoa</taxon>
        <taxon>Chordata</taxon>
        <taxon>Craniata</taxon>
        <taxon>Vertebrata</taxon>
        <taxon>Euteleostomi</taxon>
        <taxon>Actinopterygii</taxon>
        <taxon>Neopterygii</taxon>
        <taxon>Teleostei</taxon>
        <taxon>Neoteleostei</taxon>
        <taxon>Acanthomorphata</taxon>
        <taxon>Eupercaria</taxon>
        <taxon>Perciformes</taxon>
        <taxon>Cottioidei</taxon>
        <taxon>Cottales</taxon>
        <taxon>Liparidae</taxon>
        <taxon>Liparis</taxon>
    </lineage>
</organism>
<dbReference type="Proteomes" id="UP000314294">
    <property type="component" value="Unassembled WGS sequence"/>
</dbReference>